<comment type="caution">
    <text evidence="12">The sequence shown here is derived from an EMBL/GenBank/DDBJ whole genome shotgun (WGS) entry which is preliminary data.</text>
</comment>
<evidence type="ECO:0000256" key="2">
    <source>
        <dbReference type="ARBA" id="ARBA00006601"/>
    </source>
</evidence>
<feature type="binding site" evidence="10">
    <location>
        <position position="30"/>
    </location>
    <ligand>
        <name>NAD(+)</name>
        <dbReference type="ChEBI" id="CHEBI:57540"/>
    </ligand>
</feature>
<accession>A0A2N5WWL8</accession>
<evidence type="ECO:0000256" key="3">
    <source>
        <dbReference type="ARBA" id="ARBA00012954"/>
    </source>
</evidence>
<dbReference type="NCBIfam" id="TIGR03026">
    <property type="entry name" value="NDP-sugDHase"/>
    <property type="match status" value="1"/>
</dbReference>
<feature type="binding site" evidence="10">
    <location>
        <position position="124"/>
    </location>
    <ligand>
        <name>NAD(+)</name>
        <dbReference type="ChEBI" id="CHEBI:57540"/>
    </ligand>
</feature>
<dbReference type="EC" id="1.1.1.22" evidence="3 7"/>
<dbReference type="Gene3D" id="1.20.5.170">
    <property type="match status" value="1"/>
</dbReference>
<dbReference type="SUPFAM" id="SSF51735">
    <property type="entry name" value="NAD(P)-binding Rossmann-fold domains"/>
    <property type="match status" value="1"/>
</dbReference>
<proteinExistence type="inferred from homology"/>
<dbReference type="GO" id="GO:0000271">
    <property type="term" value="P:polysaccharide biosynthetic process"/>
    <property type="evidence" value="ECO:0007669"/>
    <property type="project" value="InterPro"/>
</dbReference>
<feature type="binding site" evidence="10">
    <location>
        <position position="161"/>
    </location>
    <ligand>
        <name>NAD(+)</name>
        <dbReference type="ChEBI" id="CHEBI:57540"/>
    </ligand>
</feature>
<feature type="binding site" evidence="9">
    <location>
        <position position="210"/>
    </location>
    <ligand>
        <name>substrate</name>
    </ligand>
</feature>
<evidence type="ECO:0000256" key="1">
    <source>
        <dbReference type="ARBA" id="ARBA00004701"/>
    </source>
</evidence>
<evidence type="ECO:0000256" key="6">
    <source>
        <dbReference type="ARBA" id="ARBA00047473"/>
    </source>
</evidence>
<feature type="binding site" evidence="10">
    <location>
        <position position="271"/>
    </location>
    <ligand>
        <name>NAD(+)</name>
        <dbReference type="ChEBI" id="CHEBI:57540"/>
    </ligand>
</feature>
<dbReference type="PROSITE" id="PS51257">
    <property type="entry name" value="PROKAR_LIPOPROTEIN"/>
    <property type="match status" value="1"/>
</dbReference>
<dbReference type="AlphaFoldDB" id="A0A2N5WWL8"/>
<dbReference type="PIRSF" id="PIRSF500134">
    <property type="entry name" value="UDPglc_DH_bac"/>
    <property type="match status" value="1"/>
</dbReference>
<reference evidence="12 13" key="1">
    <citation type="submission" date="2018-01" db="EMBL/GenBank/DDBJ databases">
        <title>The draft genome sequence of Halioglobus lutimaris HF004.</title>
        <authorList>
            <person name="Du Z.-J."/>
            <person name="Shi M.-J."/>
        </authorList>
    </citation>
    <scope>NUCLEOTIDE SEQUENCE [LARGE SCALE GENOMIC DNA]</scope>
    <source>
        <strain evidence="12 13">HF004</strain>
    </source>
</reference>
<name>A0A2N5WWL8_9GAMM</name>
<gene>
    <name evidence="12" type="ORF">C0039_20600</name>
</gene>
<dbReference type="GO" id="GO:0003979">
    <property type="term" value="F:UDP-glucose 6-dehydrogenase activity"/>
    <property type="evidence" value="ECO:0007669"/>
    <property type="project" value="UniProtKB-EC"/>
</dbReference>
<evidence type="ECO:0000256" key="9">
    <source>
        <dbReference type="PIRSR" id="PIRSR500134-2"/>
    </source>
</evidence>
<feature type="active site" description="Nucleophile" evidence="8">
    <location>
        <position position="268"/>
    </location>
</feature>
<dbReference type="SUPFAM" id="SSF48179">
    <property type="entry name" value="6-phosphogluconate dehydrogenase C-terminal domain-like"/>
    <property type="match status" value="1"/>
</dbReference>
<protein>
    <recommendedName>
        <fullName evidence="3 7">UDP-glucose 6-dehydrogenase</fullName>
        <ecNumber evidence="3 7">1.1.1.22</ecNumber>
    </recommendedName>
</protein>
<dbReference type="PIRSF" id="PIRSF000124">
    <property type="entry name" value="UDPglc_GDPman_dh"/>
    <property type="match status" value="1"/>
</dbReference>
<keyword evidence="13" id="KW-1185">Reference proteome</keyword>
<dbReference type="PANTHER" id="PTHR43750">
    <property type="entry name" value="UDP-GLUCOSE 6-DEHYDROGENASE TUAD"/>
    <property type="match status" value="1"/>
</dbReference>
<keyword evidence="4 7" id="KW-0560">Oxidoreductase</keyword>
<dbReference type="SUPFAM" id="SSF52413">
    <property type="entry name" value="UDP-glucose/GDP-mannose dehydrogenase C-terminal domain"/>
    <property type="match status" value="1"/>
</dbReference>
<dbReference type="UniPathway" id="UPA00038">
    <property type="reaction ID" value="UER00491"/>
</dbReference>
<feature type="binding site" evidence="9">
    <location>
        <begin position="257"/>
        <end position="261"/>
    </location>
    <ligand>
        <name>substrate</name>
    </ligand>
</feature>
<dbReference type="Proteomes" id="UP000235005">
    <property type="component" value="Unassembled WGS sequence"/>
</dbReference>
<evidence type="ECO:0000256" key="5">
    <source>
        <dbReference type="ARBA" id="ARBA00023027"/>
    </source>
</evidence>
<evidence type="ECO:0000256" key="10">
    <source>
        <dbReference type="PIRSR" id="PIRSR500134-3"/>
    </source>
</evidence>
<keyword evidence="5 7" id="KW-0520">NAD</keyword>
<dbReference type="InterPro" id="IPR001732">
    <property type="entry name" value="UDP-Glc/GDP-Man_DH_N"/>
</dbReference>
<evidence type="ECO:0000313" key="13">
    <source>
        <dbReference type="Proteomes" id="UP000235005"/>
    </source>
</evidence>
<feature type="binding site" evidence="9">
    <location>
        <position position="265"/>
    </location>
    <ligand>
        <name>substrate</name>
    </ligand>
</feature>
<dbReference type="Pfam" id="PF00984">
    <property type="entry name" value="UDPG_MGDP_dh"/>
    <property type="match status" value="1"/>
</dbReference>
<dbReference type="Pfam" id="PF03720">
    <property type="entry name" value="UDPG_MGDP_dh_C"/>
    <property type="match status" value="1"/>
</dbReference>
<evidence type="ECO:0000256" key="8">
    <source>
        <dbReference type="PIRSR" id="PIRSR500134-1"/>
    </source>
</evidence>
<feature type="binding site" evidence="10">
    <location>
        <position position="331"/>
    </location>
    <ligand>
        <name>NAD(+)</name>
        <dbReference type="ChEBI" id="CHEBI:57540"/>
    </ligand>
</feature>
<dbReference type="InterPro" id="IPR036291">
    <property type="entry name" value="NAD(P)-bd_dom_sf"/>
</dbReference>
<dbReference type="EMBL" id="PKUS01000056">
    <property type="protein sequence ID" value="PLW66637.1"/>
    <property type="molecule type" value="Genomic_DNA"/>
</dbReference>
<dbReference type="GO" id="GO:0051287">
    <property type="term" value="F:NAD binding"/>
    <property type="evidence" value="ECO:0007669"/>
    <property type="project" value="InterPro"/>
</dbReference>
<feature type="binding site" evidence="10">
    <location>
        <position position="86"/>
    </location>
    <ligand>
        <name>NAD(+)</name>
        <dbReference type="ChEBI" id="CHEBI:57540"/>
    </ligand>
</feature>
<feature type="binding site" evidence="10">
    <location>
        <position position="35"/>
    </location>
    <ligand>
        <name>NAD(+)</name>
        <dbReference type="ChEBI" id="CHEBI:57540"/>
    </ligand>
</feature>
<dbReference type="PANTHER" id="PTHR43750:SF1">
    <property type="entry name" value="GDP-MANNOSE 6-DEHYDROGENASE"/>
    <property type="match status" value="1"/>
</dbReference>
<evidence type="ECO:0000256" key="7">
    <source>
        <dbReference type="PIRNR" id="PIRNR000124"/>
    </source>
</evidence>
<dbReference type="RefSeq" id="WP_101519162.1">
    <property type="nucleotide sequence ID" value="NZ_PKUS01000056.1"/>
</dbReference>
<dbReference type="InterPro" id="IPR028357">
    <property type="entry name" value="UDPglc_DH_bac"/>
</dbReference>
<organism evidence="12 13">
    <name type="scientific">Pseudohalioglobus lutimaris</name>
    <dbReference type="NCBI Taxonomy" id="1737061"/>
    <lineage>
        <taxon>Bacteria</taxon>
        <taxon>Pseudomonadati</taxon>
        <taxon>Pseudomonadota</taxon>
        <taxon>Gammaproteobacteria</taxon>
        <taxon>Cellvibrionales</taxon>
        <taxon>Halieaceae</taxon>
        <taxon>Pseudohalioglobus</taxon>
    </lineage>
</organism>
<evidence type="ECO:0000313" key="12">
    <source>
        <dbReference type="EMBL" id="PLW66637.1"/>
    </source>
</evidence>
<dbReference type="SMART" id="SM00984">
    <property type="entry name" value="UDPG_MGDP_dh_C"/>
    <property type="match status" value="1"/>
</dbReference>
<comment type="catalytic activity">
    <reaction evidence="6 7">
        <text>UDP-alpha-D-glucose + 2 NAD(+) + H2O = UDP-alpha-D-glucuronate + 2 NADH + 3 H(+)</text>
        <dbReference type="Rhea" id="RHEA:23596"/>
        <dbReference type="ChEBI" id="CHEBI:15377"/>
        <dbReference type="ChEBI" id="CHEBI:15378"/>
        <dbReference type="ChEBI" id="CHEBI:57540"/>
        <dbReference type="ChEBI" id="CHEBI:57945"/>
        <dbReference type="ChEBI" id="CHEBI:58052"/>
        <dbReference type="ChEBI" id="CHEBI:58885"/>
        <dbReference type="EC" id="1.1.1.22"/>
    </reaction>
</comment>
<dbReference type="InterPro" id="IPR014027">
    <property type="entry name" value="UDP-Glc/GDP-Man_DH_C"/>
</dbReference>
<dbReference type="GO" id="GO:0006065">
    <property type="term" value="P:UDP-glucuronate biosynthetic process"/>
    <property type="evidence" value="ECO:0007669"/>
    <property type="project" value="UniProtKB-UniPathway"/>
</dbReference>
<dbReference type="InterPro" id="IPR008927">
    <property type="entry name" value="6-PGluconate_DH-like_C_sf"/>
</dbReference>
<feature type="binding site" evidence="9">
    <location>
        <begin position="158"/>
        <end position="161"/>
    </location>
    <ligand>
        <name>substrate</name>
    </ligand>
</feature>
<dbReference type="InterPro" id="IPR036220">
    <property type="entry name" value="UDP-Glc/GDP-Man_DH_C_sf"/>
</dbReference>
<dbReference type="Pfam" id="PF03721">
    <property type="entry name" value="UDPG_MGDP_dh_N"/>
    <property type="match status" value="1"/>
</dbReference>
<feature type="binding site" evidence="9">
    <location>
        <position position="324"/>
    </location>
    <ligand>
        <name>substrate</name>
    </ligand>
</feature>
<evidence type="ECO:0000256" key="4">
    <source>
        <dbReference type="ARBA" id="ARBA00023002"/>
    </source>
</evidence>
<dbReference type="InterPro" id="IPR017476">
    <property type="entry name" value="UDP-Glc/GDP-Man"/>
</dbReference>
<feature type="domain" description="UDP-glucose/GDP-mannose dehydrogenase C-terminal" evidence="11">
    <location>
        <begin position="317"/>
        <end position="425"/>
    </location>
</feature>
<dbReference type="OrthoDB" id="9803238at2"/>
<comment type="pathway">
    <text evidence="1">Nucleotide-sugar biosynthesis; UDP-alpha-D-glucuronate biosynthesis; UDP-alpha-D-glucuronate from UDP-alpha-D-glucose: step 1/1.</text>
</comment>
<evidence type="ECO:0000259" key="11">
    <source>
        <dbReference type="SMART" id="SM00984"/>
    </source>
</evidence>
<dbReference type="Gene3D" id="3.40.50.720">
    <property type="entry name" value="NAD(P)-binding Rossmann-like Domain"/>
    <property type="match status" value="2"/>
</dbReference>
<dbReference type="InterPro" id="IPR014026">
    <property type="entry name" value="UDP-Glc/GDP-Man_DH_dimer"/>
</dbReference>
<sequence>MKISIFGLGYVGVVSAACLGSDGHSVVGVDPNTSKVDMVNAGKAPIIEEGLGGLLESGVQAGFISATSDAEAAVLCTNVSFICVGTPSQSNGSLDLTYVRRVCEEIGKAIKLKQEFHVVVARSTMLPGSMKDTVLPILEKTSGKIAGKDFGVCINPEFLREGTAIEDYRNPPKTVIGEMDERSGDLLGELYSELNAPLVRTDLATAEMVKYTDNIWHALKVGFANEIGNVCKHAGIDGHRVMEIFCADEKLNLSSAYLKPGFAFGGSCLPKDIRAISYKAKSMDVELPIIDSILPSNQKQIERGLDMILSTGNKKISILGFSFKAGTDDLRESPLVEVIERLIGKGYDLRLYDRNVNLARLTGANKEYIHNVIPHISQLMVDNLEEVLEHGDTIVIGNRATEFKQALAMTSNNQSIIDLVRISEETSNKDKYNGICW</sequence>
<comment type="similarity">
    <text evidence="2 7">Belongs to the UDP-glucose/GDP-mannose dehydrogenase family.</text>
</comment>